<dbReference type="InterPro" id="IPR036770">
    <property type="entry name" value="Ankyrin_rpt-contain_sf"/>
</dbReference>
<dbReference type="AlphaFoldDB" id="C5FET8"/>
<dbReference type="VEuPathDB" id="FungiDB:MCYG_01300"/>
<dbReference type="SUPFAM" id="SSF48403">
    <property type="entry name" value="Ankyrin repeat"/>
    <property type="match status" value="1"/>
</dbReference>
<dbReference type="InterPro" id="IPR002110">
    <property type="entry name" value="Ankyrin_rpt"/>
</dbReference>
<name>C5FET8_ARTOC</name>
<keyword evidence="2" id="KW-1185">Reference proteome</keyword>
<accession>C5FET8</accession>
<proteinExistence type="predicted"/>
<evidence type="ECO:0000313" key="2">
    <source>
        <dbReference type="Proteomes" id="UP000002035"/>
    </source>
</evidence>
<dbReference type="Gene3D" id="1.25.40.20">
    <property type="entry name" value="Ankyrin repeat-containing domain"/>
    <property type="match status" value="1"/>
</dbReference>
<dbReference type="EMBL" id="DS995701">
    <property type="protein sequence ID" value="EEQ28412.1"/>
    <property type="molecule type" value="Genomic_DNA"/>
</dbReference>
<reference evidence="2" key="1">
    <citation type="journal article" date="2012" name="MBio">
        <title>Comparative genome analysis of Trichophyton rubrum and related dermatophytes reveals candidate genes involved in infection.</title>
        <authorList>
            <person name="Martinez D.A."/>
            <person name="Oliver B.G."/>
            <person name="Graeser Y."/>
            <person name="Goldberg J.M."/>
            <person name="Li W."/>
            <person name="Martinez-Rossi N.M."/>
            <person name="Monod M."/>
            <person name="Shelest E."/>
            <person name="Barton R.C."/>
            <person name="Birch E."/>
            <person name="Brakhage A.A."/>
            <person name="Chen Z."/>
            <person name="Gurr S.J."/>
            <person name="Heiman D."/>
            <person name="Heitman J."/>
            <person name="Kosti I."/>
            <person name="Rossi A."/>
            <person name="Saif S."/>
            <person name="Samalova M."/>
            <person name="Saunders C.W."/>
            <person name="Shea T."/>
            <person name="Summerbell R.C."/>
            <person name="Xu J."/>
            <person name="Young S."/>
            <person name="Zeng Q."/>
            <person name="Birren B.W."/>
            <person name="Cuomo C.A."/>
            <person name="White T.C."/>
        </authorList>
    </citation>
    <scope>NUCLEOTIDE SEQUENCE [LARGE SCALE GENOMIC DNA]</scope>
    <source>
        <strain evidence="2">ATCC MYA-4605 / CBS 113480</strain>
    </source>
</reference>
<dbReference type="HOGENOM" id="CLU_2291044_0_0_1"/>
<dbReference type="OrthoDB" id="539213at2759"/>
<protein>
    <recommendedName>
        <fullName evidence="3">Ankyrin repeat protein</fullName>
    </recommendedName>
</protein>
<organism evidence="1 2">
    <name type="scientific">Arthroderma otae (strain ATCC MYA-4605 / CBS 113480)</name>
    <name type="common">Microsporum canis</name>
    <dbReference type="NCBI Taxonomy" id="554155"/>
    <lineage>
        <taxon>Eukaryota</taxon>
        <taxon>Fungi</taxon>
        <taxon>Dikarya</taxon>
        <taxon>Ascomycota</taxon>
        <taxon>Pezizomycotina</taxon>
        <taxon>Eurotiomycetes</taxon>
        <taxon>Eurotiomycetidae</taxon>
        <taxon>Onygenales</taxon>
        <taxon>Arthrodermataceae</taxon>
        <taxon>Microsporum</taxon>
    </lineage>
</organism>
<gene>
    <name evidence="1" type="ORF">MCYG_01300</name>
</gene>
<dbReference type="Proteomes" id="UP000002035">
    <property type="component" value="Unassembled WGS sequence"/>
</dbReference>
<dbReference type="Pfam" id="PF00023">
    <property type="entry name" value="Ank"/>
    <property type="match status" value="1"/>
</dbReference>
<evidence type="ECO:0008006" key="3">
    <source>
        <dbReference type="Google" id="ProtNLM"/>
    </source>
</evidence>
<evidence type="ECO:0000313" key="1">
    <source>
        <dbReference type="EMBL" id="EEQ28412.1"/>
    </source>
</evidence>
<dbReference type="RefSeq" id="XP_002851196.1">
    <property type="nucleotide sequence ID" value="XM_002851150.1"/>
</dbReference>
<sequence length="101" mass="11235">MRGIAQRLVELGSDVNYSYGTVDGKWPTVPAAWKGHTKTPQYFLGHGLDIHVGRGPFQALWAAAWCGHADIARALLDADMQLDRWGVDESPRKGLWCTRSQ</sequence>
<dbReference type="GeneID" id="9228817"/>